<evidence type="ECO:0000313" key="3">
    <source>
        <dbReference type="EMBL" id="RMY90712.1"/>
    </source>
</evidence>
<dbReference type="EMBL" id="QWIR01000049">
    <property type="protein sequence ID" value="RMY90712.1"/>
    <property type="molecule type" value="Genomic_DNA"/>
</dbReference>
<reference evidence="3 4" key="1">
    <citation type="journal article" date="2018" name="BMC Genomics">
        <title>Genomic evidence for intraspecific hybridization in a clonal and extremely halotolerant yeast.</title>
        <authorList>
            <person name="Gostincar C."/>
            <person name="Stajich J.E."/>
            <person name="Zupancic J."/>
            <person name="Zalar P."/>
            <person name="Gunde-Cimerman N."/>
        </authorList>
    </citation>
    <scope>NUCLEOTIDE SEQUENCE [LARGE SCALE GENOMIC DNA]</scope>
    <source>
        <strain evidence="3 4">EXF-2788</strain>
    </source>
</reference>
<protein>
    <recommendedName>
        <fullName evidence="2">DUF7918 domain-containing protein</fullName>
    </recommendedName>
</protein>
<dbReference type="InterPro" id="IPR057678">
    <property type="entry name" value="DUF7918"/>
</dbReference>
<evidence type="ECO:0000313" key="4">
    <source>
        <dbReference type="Proteomes" id="UP000268823"/>
    </source>
</evidence>
<feature type="compositionally biased region" description="Polar residues" evidence="1">
    <location>
        <begin position="292"/>
        <end position="305"/>
    </location>
</feature>
<name>A0A3M7FPJ2_HORWE</name>
<feature type="compositionally biased region" description="Basic and acidic residues" evidence="1">
    <location>
        <begin position="275"/>
        <end position="284"/>
    </location>
</feature>
<feature type="region of interest" description="Disordered" evidence="1">
    <location>
        <begin position="267"/>
        <end position="315"/>
    </location>
</feature>
<dbReference type="VEuPathDB" id="FungiDB:BTJ68_01797"/>
<feature type="region of interest" description="Disordered" evidence="1">
    <location>
        <begin position="222"/>
        <end position="243"/>
    </location>
</feature>
<dbReference type="Proteomes" id="UP000268823">
    <property type="component" value="Unassembled WGS sequence"/>
</dbReference>
<proteinExistence type="predicted"/>
<evidence type="ECO:0000256" key="1">
    <source>
        <dbReference type="SAM" id="MobiDB-lite"/>
    </source>
</evidence>
<sequence>MWDEEAGVEVYIRPYDSDTAHREYEAPRSSPLYTGQKNERYIEAVNDERFEMFARLDPAFDFKKYAEVNICMTIDGGGISCNSFLAKPKRNGELSQVLDGAFSCEDVEDQHLTREEEEDEASNRGRIVVTVQLGRKKRINGKFNVAHSYAFPRETSKKVAVDKGRSHSVATMPIDFEATEEQAQNHEWMPAEGDAGKEITFTFFYASRMILELKNIIATTDNAPAKRTGGGQTSNNEDMESRNEETAPLIVTTGSDFPKKPKQIINLDSDDEEERPPKKIKTEVTEGMPRTRTASGLPATSTANSSKDRERARIESRLEDIRLQREENRLKRQMMDLEDGA</sequence>
<accession>A0A3M7FPJ2</accession>
<organism evidence="3 4">
    <name type="scientific">Hortaea werneckii</name>
    <name type="common">Black yeast</name>
    <name type="synonym">Cladosporium werneckii</name>
    <dbReference type="NCBI Taxonomy" id="91943"/>
    <lineage>
        <taxon>Eukaryota</taxon>
        <taxon>Fungi</taxon>
        <taxon>Dikarya</taxon>
        <taxon>Ascomycota</taxon>
        <taxon>Pezizomycotina</taxon>
        <taxon>Dothideomycetes</taxon>
        <taxon>Dothideomycetidae</taxon>
        <taxon>Mycosphaerellales</taxon>
        <taxon>Teratosphaeriaceae</taxon>
        <taxon>Hortaea</taxon>
    </lineage>
</organism>
<dbReference type="Pfam" id="PF25534">
    <property type="entry name" value="DUF7918"/>
    <property type="match status" value="1"/>
</dbReference>
<dbReference type="AlphaFoldDB" id="A0A3M7FPJ2"/>
<gene>
    <name evidence="3" type="ORF">D0861_03542</name>
</gene>
<feature type="domain" description="DUF7918" evidence="2">
    <location>
        <begin position="22"/>
        <end position="219"/>
    </location>
</feature>
<dbReference type="OrthoDB" id="3919272at2759"/>
<comment type="caution">
    <text evidence="3">The sequence shown here is derived from an EMBL/GenBank/DDBJ whole genome shotgun (WGS) entry which is preliminary data.</text>
</comment>
<evidence type="ECO:0000259" key="2">
    <source>
        <dbReference type="Pfam" id="PF25534"/>
    </source>
</evidence>
<feature type="compositionally biased region" description="Basic and acidic residues" evidence="1">
    <location>
        <begin position="306"/>
        <end position="315"/>
    </location>
</feature>